<evidence type="ECO:0000256" key="2">
    <source>
        <dbReference type="SAM" id="SignalP"/>
    </source>
</evidence>
<reference evidence="4" key="1">
    <citation type="journal article" date="2019" name="Int. J. Syst. Evol. Microbiol.">
        <title>The Global Catalogue of Microorganisms (GCM) 10K type strain sequencing project: providing services to taxonomists for standard genome sequencing and annotation.</title>
        <authorList>
            <consortium name="The Broad Institute Genomics Platform"/>
            <consortium name="The Broad Institute Genome Sequencing Center for Infectious Disease"/>
            <person name="Wu L."/>
            <person name="Ma J."/>
        </authorList>
    </citation>
    <scope>NUCLEOTIDE SEQUENCE [LARGE SCALE GENOMIC DNA]</scope>
    <source>
        <strain evidence="4">KCTC 3950</strain>
    </source>
</reference>
<dbReference type="Gene3D" id="3.40.190.10">
    <property type="entry name" value="Periplasmic binding protein-like II"/>
    <property type="match status" value="2"/>
</dbReference>
<comment type="caution">
    <text evidence="3">The sequence shown here is derived from an EMBL/GenBank/DDBJ whole genome shotgun (WGS) entry which is preliminary data.</text>
</comment>
<gene>
    <name evidence="3" type="ORF">ACFSUF_04385</name>
</gene>
<evidence type="ECO:0000256" key="1">
    <source>
        <dbReference type="ARBA" id="ARBA00022729"/>
    </source>
</evidence>
<proteinExistence type="predicted"/>
<dbReference type="Proteomes" id="UP001597541">
    <property type="component" value="Unassembled WGS sequence"/>
</dbReference>
<dbReference type="CDD" id="cd13580">
    <property type="entry name" value="PBP2_AlgQ_like_1"/>
    <property type="match status" value="1"/>
</dbReference>
<accession>A0ABW5P9R4</accession>
<evidence type="ECO:0000313" key="3">
    <source>
        <dbReference type="EMBL" id="MFD2611656.1"/>
    </source>
</evidence>
<sequence>MKTGNRHAWKWIVCMVACLAFAAGCSGNSDPGNSQADGNKGKTESKLVNGKFEPPITITTAFSVGSDTKFKEGESAEDNVMIRWGREKLGIDVKPLWVVASENEGYDQKLKLTLSAGDKMPDVVATTNKMTANMLMESGLFKDIKEDFRTYASERIQKLYESNASVWNSVSKDGKYMALPTMTEGINLDSVMWVRQDWLDKLGLKAPETIEDYEKVMDAFVNQDPDGNGAKDTIGMSISLKSRVTTWMTEGSFIFGAYGNAYPSQWGKAADGSLEYGSIQPSVKQGLSKLAEWYKKGYIDPEAATYDEIKATESFIQGKSGILFGAFWMPDWPLNELYKNDPKAVMKAYPVPAGPDGKRGIRGSDSVNRWILFNKDFHHMDAFFLYMDHLYGPSLYDETSEFKYGAFEGYDYVMVDGKPSIDEKDFPDGRRIPKPFDYSLSGGGFEEVPPGVVPDEKNPKLRALKGIVETPYDQKAASKGMVYNAAYKIAYEQRKYASPNLFTAPPTATMESKLSFLDKMELETFNKIIYGTAPLDVFDQFVKDWKSNGGDQITAEVNEWWKSAGGQ</sequence>
<name>A0ABW5P9R4_9BACL</name>
<feature type="signal peptide" evidence="2">
    <location>
        <begin position="1"/>
        <end position="22"/>
    </location>
</feature>
<dbReference type="SUPFAM" id="SSF53850">
    <property type="entry name" value="Periplasmic binding protein-like II"/>
    <property type="match status" value="1"/>
</dbReference>
<dbReference type="PANTHER" id="PTHR43649">
    <property type="entry name" value="ARABINOSE-BINDING PROTEIN-RELATED"/>
    <property type="match status" value="1"/>
</dbReference>
<organism evidence="3 4">
    <name type="scientific">Paenibacillus gansuensis</name>
    <dbReference type="NCBI Taxonomy" id="306542"/>
    <lineage>
        <taxon>Bacteria</taxon>
        <taxon>Bacillati</taxon>
        <taxon>Bacillota</taxon>
        <taxon>Bacilli</taxon>
        <taxon>Bacillales</taxon>
        <taxon>Paenibacillaceae</taxon>
        <taxon>Paenibacillus</taxon>
    </lineage>
</organism>
<feature type="chain" id="PRO_5047227393" evidence="2">
    <location>
        <begin position="23"/>
        <end position="567"/>
    </location>
</feature>
<dbReference type="EMBL" id="JBHUME010000005">
    <property type="protein sequence ID" value="MFD2611656.1"/>
    <property type="molecule type" value="Genomic_DNA"/>
</dbReference>
<dbReference type="RefSeq" id="WP_377600518.1">
    <property type="nucleotide sequence ID" value="NZ_JBHUME010000005.1"/>
</dbReference>
<keyword evidence="4" id="KW-1185">Reference proteome</keyword>
<dbReference type="PROSITE" id="PS51257">
    <property type="entry name" value="PROKAR_LIPOPROTEIN"/>
    <property type="match status" value="1"/>
</dbReference>
<dbReference type="InterPro" id="IPR050490">
    <property type="entry name" value="Bact_solute-bd_prot1"/>
</dbReference>
<keyword evidence="1 2" id="KW-0732">Signal</keyword>
<evidence type="ECO:0000313" key="4">
    <source>
        <dbReference type="Proteomes" id="UP001597541"/>
    </source>
</evidence>
<protein>
    <submittedName>
        <fullName evidence="3">Extracellular solute-binding protein</fullName>
    </submittedName>
</protein>
<dbReference type="PANTHER" id="PTHR43649:SF33">
    <property type="entry name" value="POLYGALACTURONAN_RHAMNOGALACTURONAN-BINDING PROTEIN YTCQ"/>
    <property type="match status" value="1"/>
</dbReference>